<dbReference type="PANTHER" id="PTHR43081">
    <property type="entry name" value="ADENYLATE CYCLASE, TERMINAL-DIFFERENTIATION SPECIFIC-RELATED"/>
    <property type="match status" value="1"/>
</dbReference>
<accession>A0A381ZGY7</accession>
<gene>
    <name evidence="3" type="ORF">METZ01_LOCUS140877</name>
</gene>
<feature type="domain" description="Guanylate cyclase" evidence="2">
    <location>
        <begin position="255"/>
        <end position="396"/>
    </location>
</feature>
<organism evidence="3">
    <name type="scientific">marine metagenome</name>
    <dbReference type="NCBI Taxonomy" id="408172"/>
    <lineage>
        <taxon>unclassified sequences</taxon>
        <taxon>metagenomes</taxon>
        <taxon>ecological metagenomes</taxon>
    </lineage>
</organism>
<sequence>MDFNKNLFFRINKLTCQFEDRNLEAEYQDFRWEKIRNYVRNLLIISQTFNFLINMDDIRLLGPNPVYISYHLLGFAVWIFWMFFLSDNNKKKWHQIYLTISIIGFMNVGCWSYYFIDPLAFPVKGAVLPIIMILWLYVWPYFFLNAMIVTITTTIPFCFLLLNQVEIAASANLPIPPGSMTPDQIPYLFGIPFIFLTTVKWSSEKSMRIDFVKTQKIESNRKLMNETLQRYFGQTLTEKILKDDGVLLGENSRVTISFTDISSYSTIIEHMSPETAVKFLNEYFTVMHDVIEKYDGHIVSYIGDSVMVAYGAPKKVEDHELLAVKSAVGMRDKLNEMNKKWDESEFSRYWKNNGIDKIKARTGIHTGNVIAGNIGSERMLQYSTIGDVVNVAARLEQANKEFGSEILITQEIYTTLTKDLHALCEFKEELNLKGRDTLTKVYSI</sequence>
<keyword evidence="1" id="KW-1133">Transmembrane helix</keyword>
<evidence type="ECO:0000256" key="1">
    <source>
        <dbReference type="SAM" id="Phobius"/>
    </source>
</evidence>
<reference evidence="3" key="1">
    <citation type="submission" date="2018-05" db="EMBL/GenBank/DDBJ databases">
        <authorList>
            <person name="Lanie J.A."/>
            <person name="Ng W.-L."/>
            <person name="Kazmierczak K.M."/>
            <person name="Andrzejewski T.M."/>
            <person name="Davidsen T.M."/>
            <person name="Wayne K.J."/>
            <person name="Tettelin H."/>
            <person name="Glass J.I."/>
            <person name="Rusch D."/>
            <person name="Podicherti R."/>
            <person name="Tsui H.-C.T."/>
            <person name="Winkler M.E."/>
        </authorList>
    </citation>
    <scope>NUCLEOTIDE SEQUENCE</scope>
</reference>
<keyword evidence="1" id="KW-0812">Transmembrane</keyword>
<dbReference type="InterPro" id="IPR050697">
    <property type="entry name" value="Adenylyl/Guanylyl_Cyclase_3/4"/>
</dbReference>
<dbReference type="SMART" id="SM00044">
    <property type="entry name" value="CYCc"/>
    <property type="match status" value="1"/>
</dbReference>
<name>A0A381ZGY7_9ZZZZ</name>
<feature type="transmembrane region" description="Helical" evidence="1">
    <location>
        <begin position="67"/>
        <end position="84"/>
    </location>
</feature>
<dbReference type="EMBL" id="UINC01021128">
    <property type="protein sequence ID" value="SVA88023.1"/>
    <property type="molecule type" value="Genomic_DNA"/>
</dbReference>
<keyword evidence="1" id="KW-0472">Membrane</keyword>
<dbReference type="Pfam" id="PF00211">
    <property type="entry name" value="Guanylate_cyc"/>
    <property type="match status" value="1"/>
</dbReference>
<dbReference type="CDD" id="cd07302">
    <property type="entry name" value="CHD"/>
    <property type="match status" value="1"/>
</dbReference>
<dbReference type="PROSITE" id="PS50125">
    <property type="entry name" value="GUANYLATE_CYCLASE_2"/>
    <property type="match status" value="1"/>
</dbReference>
<evidence type="ECO:0000259" key="2">
    <source>
        <dbReference type="PROSITE" id="PS50125"/>
    </source>
</evidence>
<feature type="transmembrane region" description="Helical" evidence="1">
    <location>
        <begin position="121"/>
        <end position="139"/>
    </location>
</feature>
<dbReference type="InterPro" id="IPR001054">
    <property type="entry name" value="A/G_cyclase"/>
</dbReference>
<proteinExistence type="predicted"/>
<dbReference type="GO" id="GO:0035556">
    <property type="term" value="P:intracellular signal transduction"/>
    <property type="evidence" value="ECO:0007669"/>
    <property type="project" value="InterPro"/>
</dbReference>
<dbReference type="GO" id="GO:0006171">
    <property type="term" value="P:cAMP biosynthetic process"/>
    <property type="evidence" value="ECO:0007669"/>
    <property type="project" value="TreeGrafter"/>
</dbReference>
<dbReference type="PANTHER" id="PTHR43081:SF1">
    <property type="entry name" value="ADENYLATE CYCLASE, TERMINAL-DIFFERENTIATION SPECIFIC"/>
    <property type="match status" value="1"/>
</dbReference>
<dbReference type="SUPFAM" id="SSF55073">
    <property type="entry name" value="Nucleotide cyclase"/>
    <property type="match status" value="1"/>
</dbReference>
<evidence type="ECO:0000313" key="3">
    <source>
        <dbReference type="EMBL" id="SVA88023.1"/>
    </source>
</evidence>
<dbReference type="InterPro" id="IPR029787">
    <property type="entry name" value="Nucleotide_cyclase"/>
</dbReference>
<dbReference type="Gene3D" id="3.30.70.1230">
    <property type="entry name" value="Nucleotide cyclase"/>
    <property type="match status" value="1"/>
</dbReference>
<protein>
    <recommendedName>
        <fullName evidence="2">Guanylate cyclase domain-containing protein</fullName>
    </recommendedName>
</protein>
<feature type="transmembrane region" description="Helical" evidence="1">
    <location>
        <begin position="96"/>
        <end position="115"/>
    </location>
</feature>
<dbReference type="AlphaFoldDB" id="A0A381ZGY7"/>